<dbReference type="Pfam" id="PF00615">
    <property type="entry name" value="RGS"/>
    <property type="match status" value="1"/>
</dbReference>
<feature type="region of interest" description="Disordered" evidence="1">
    <location>
        <begin position="48"/>
        <end position="72"/>
    </location>
</feature>
<feature type="region of interest" description="Disordered" evidence="1">
    <location>
        <begin position="994"/>
        <end position="1072"/>
    </location>
</feature>
<keyword evidence="4" id="KW-1185">Reference proteome</keyword>
<gene>
    <name evidence="3" type="ORF">H4R26_004176</name>
</gene>
<dbReference type="Gene3D" id="1.10.167.10">
    <property type="entry name" value="Regulator of G-protein Signalling 4, domain 2"/>
    <property type="match status" value="1"/>
</dbReference>
<evidence type="ECO:0000259" key="2">
    <source>
        <dbReference type="PROSITE" id="PS50132"/>
    </source>
</evidence>
<evidence type="ECO:0000313" key="3">
    <source>
        <dbReference type="EMBL" id="KAJ2001345.1"/>
    </source>
</evidence>
<sequence>MTRGHFVEPSNLDASPLLGVCGYDSSDSAADILLKVCVVALLPPAGDGSSVDTNDDQKNAHKHRPDTQRSQVSMFSPLVMPPNSPVVTEAPCHVFSLQVGLCRTTVEDLAHAIEAAYNGNSASTCPLVCAALFRGDQPLLFGSRVRDVLRPGDTVVVYGSVDQQQQQQQQQGRVPHNANISMEMMFVPLTTTMAGSGGNSALAAMSRVGELIALAPLKARFINVLIHPVLLRGFLEFCALPSELALESLLFVLDVERFRHVQPSMARLLANYIFLSYIAPSAPLRINVSGQMSERIPWPFLPGWDYNPWVFDEILASIGFTLKKHTLLRFERSPVGLAALMDCPDFVAAEYTKPLRFDMEFDPMEAIADTFEPDIDVIIWVNELEFGTPDTRMVVSSVLSQLAPGFRQQLLERVCAQFVDRHRASALCDGYFHLASHIKPLQKQRRIQKTRKIRNFFGDNPHEALLRQQLMSVVPPSSHLSAARAAAELMARKKSSEVQRRRLRATTNASSTAAATPAVAVMDIHHAKHNSTSSSMLARQQLLAIDSDSDIEDEHAHAWATRAMMMQPGPEPPPPPPQRVRSWSDSDDSGRSNTGRWTSDDDDNGNGDNAINMSGEEQRHLPDIQSIAGNVSQCGLGMYGSNDQTLLCRALSMIGVSQVDDSQEDSSSSTQSSPHAQQPLPVGCPAHLSVPLSSSYSVYSAHAHSLTMSTGRNDSRNSAERNTTHGGVTANSTSRLRKFFGRSTPVLPHPPPLLSGSSLLLSGVGGGSAAISNNGSQLPSQSSEAGNGTARSTMSMSTNDEVLQGTDAMLSSEQRNLLVRRRRKLRALLGEQVEESIVGQGGAHSSAEHRQQLQRALLTPEPSSAEPSTLSSTNSMVQLETQQQQQPLDSATLMGDISEEQRLRARWRRNKLAAMLGNVPAGVTTAYVTDPVAASQIKSDSEENNDAEETDGVDDTRQHGLHKQHRHRARNYDHRRVISSALLASNHVDPRSRPALEAARCSASQTPRLLQPKTVHWFDSPQPRPSTRQLRKSPSRPGYNCGTRTQRQSPSLQPDNLPPPLPPPPAPPNSAKTSLEISMSIVLRSPSSKKPPTIKSPVASPRPLHQIAQPAAAASALLPSTPRPPLQMALQPMALTHKASISAVGGKGAAASSRLPLPQPLQPPAVCYNNIVTIRPRRSQSFAIRRKLECATAGRKRSHTIGSGRQATSRLGAQAKGADPDEIPRADKPSRRVQSMVVAASQLAGFAAATAKQPRSRCVTVIPLRLELQRLLAAKLAAMGKQQPHPGPAATFRISAASGLNTIRELDEYLRSIPEQPPLECTAEADALPAMSKQQSIQLTANALCAAAAASSHSPMHSSSATFPHTPAFSSLRHKSWHHLRPALLNADRVISTRPRSSSCPAALTTGRSRRAVPPIQPAVARYLSSANASRSSPNSSPTKRGLVHMAAPYQRISMALLSRPPSSSLAAAGSLGARHSLDNQPAGPRMPLLTSPVSSSLRRFASVATRPVNGK</sequence>
<dbReference type="InterPro" id="IPR044926">
    <property type="entry name" value="RGS_subdomain_2"/>
</dbReference>
<feature type="region of interest" description="Disordered" evidence="1">
    <location>
        <begin position="771"/>
        <end position="795"/>
    </location>
</feature>
<dbReference type="PROSITE" id="PS50132">
    <property type="entry name" value="RGS"/>
    <property type="match status" value="1"/>
</dbReference>
<feature type="compositionally biased region" description="Basic and acidic residues" evidence="1">
    <location>
        <begin position="713"/>
        <end position="723"/>
    </location>
</feature>
<feature type="region of interest" description="Disordered" evidence="1">
    <location>
        <begin position="491"/>
        <end position="514"/>
    </location>
</feature>
<feature type="compositionally biased region" description="Low complexity" evidence="1">
    <location>
        <begin position="505"/>
        <end position="514"/>
    </location>
</feature>
<dbReference type="OrthoDB" id="196547at2759"/>
<evidence type="ECO:0000256" key="1">
    <source>
        <dbReference type="SAM" id="MobiDB-lite"/>
    </source>
</evidence>
<dbReference type="SMART" id="SM00315">
    <property type="entry name" value="RGS"/>
    <property type="match status" value="1"/>
</dbReference>
<feature type="compositionally biased region" description="Basic residues" evidence="1">
    <location>
        <begin position="959"/>
        <end position="969"/>
    </location>
</feature>
<feature type="compositionally biased region" description="Polar residues" evidence="1">
    <location>
        <begin position="724"/>
        <end position="734"/>
    </location>
</feature>
<feature type="region of interest" description="Disordered" evidence="1">
    <location>
        <begin position="659"/>
        <end position="684"/>
    </location>
</feature>
<evidence type="ECO:0000313" key="4">
    <source>
        <dbReference type="Proteomes" id="UP001150907"/>
    </source>
</evidence>
<feature type="compositionally biased region" description="Basic and acidic residues" evidence="1">
    <location>
        <begin position="491"/>
        <end position="500"/>
    </location>
</feature>
<accession>A0A9W8EGZ5</accession>
<name>A0A9W8EGZ5_9FUNG</name>
<feature type="region of interest" description="Disordered" evidence="1">
    <location>
        <begin position="565"/>
        <end position="614"/>
    </location>
</feature>
<feature type="compositionally biased region" description="Pro residues" evidence="1">
    <location>
        <begin position="569"/>
        <end position="578"/>
    </location>
</feature>
<feature type="compositionally biased region" description="Low complexity" evidence="1">
    <location>
        <begin position="659"/>
        <end position="673"/>
    </location>
</feature>
<protein>
    <recommendedName>
        <fullName evidence="2">RGS domain-containing protein</fullName>
    </recommendedName>
</protein>
<feature type="compositionally biased region" description="Pro residues" evidence="1">
    <location>
        <begin position="1056"/>
        <end position="1068"/>
    </location>
</feature>
<dbReference type="CDD" id="cd07440">
    <property type="entry name" value="RGS"/>
    <property type="match status" value="1"/>
</dbReference>
<dbReference type="Proteomes" id="UP001150907">
    <property type="component" value="Unassembled WGS sequence"/>
</dbReference>
<comment type="caution">
    <text evidence="3">The sequence shown here is derived from an EMBL/GenBank/DDBJ whole genome shotgun (WGS) entry which is preliminary data.</text>
</comment>
<dbReference type="SUPFAM" id="SSF48097">
    <property type="entry name" value="Regulator of G-protein signaling, RGS"/>
    <property type="match status" value="1"/>
</dbReference>
<feature type="region of interest" description="Disordered" evidence="1">
    <location>
        <begin position="935"/>
        <end position="974"/>
    </location>
</feature>
<dbReference type="InterPro" id="IPR016137">
    <property type="entry name" value="RGS"/>
</dbReference>
<feature type="compositionally biased region" description="Polar residues" evidence="1">
    <location>
        <begin position="1200"/>
        <end position="1211"/>
    </location>
</feature>
<proteinExistence type="predicted"/>
<feature type="compositionally biased region" description="Acidic residues" evidence="1">
    <location>
        <begin position="942"/>
        <end position="953"/>
    </location>
</feature>
<reference evidence="3" key="1">
    <citation type="submission" date="2022-07" db="EMBL/GenBank/DDBJ databases">
        <title>Phylogenomic reconstructions and comparative analyses of Kickxellomycotina fungi.</title>
        <authorList>
            <person name="Reynolds N.K."/>
            <person name="Stajich J.E."/>
            <person name="Barry K."/>
            <person name="Grigoriev I.V."/>
            <person name="Crous P."/>
            <person name="Smith M.E."/>
        </authorList>
    </citation>
    <scope>NUCLEOTIDE SEQUENCE</scope>
    <source>
        <strain evidence="3">IMI 214461</strain>
    </source>
</reference>
<feature type="region of interest" description="Disordered" evidence="1">
    <location>
        <begin position="1193"/>
        <end position="1230"/>
    </location>
</feature>
<feature type="domain" description="RGS" evidence="2">
    <location>
        <begin position="220"/>
        <end position="333"/>
    </location>
</feature>
<dbReference type="InterPro" id="IPR036305">
    <property type="entry name" value="RGS_sf"/>
</dbReference>
<organism evidence="3 4">
    <name type="scientific">Coemansia thaxteri</name>
    <dbReference type="NCBI Taxonomy" id="2663907"/>
    <lineage>
        <taxon>Eukaryota</taxon>
        <taxon>Fungi</taxon>
        <taxon>Fungi incertae sedis</taxon>
        <taxon>Zoopagomycota</taxon>
        <taxon>Kickxellomycotina</taxon>
        <taxon>Kickxellomycetes</taxon>
        <taxon>Kickxellales</taxon>
        <taxon>Kickxellaceae</taxon>
        <taxon>Coemansia</taxon>
    </lineage>
</organism>
<dbReference type="EMBL" id="JANBQF010000418">
    <property type="protein sequence ID" value="KAJ2001345.1"/>
    <property type="molecule type" value="Genomic_DNA"/>
</dbReference>
<feature type="region of interest" description="Disordered" evidence="1">
    <location>
        <begin position="707"/>
        <end position="734"/>
    </location>
</feature>
<feature type="compositionally biased region" description="Basic and acidic residues" evidence="1">
    <location>
        <begin position="1218"/>
        <end position="1230"/>
    </location>
</feature>
<feature type="region of interest" description="Disordered" evidence="1">
    <location>
        <begin position="1473"/>
        <end position="1495"/>
    </location>
</feature>